<reference evidence="1 2" key="1">
    <citation type="journal article" date="2020" name="Nature">
        <title>Six reference-quality genomes reveal evolution of bat adaptations.</title>
        <authorList>
            <person name="Jebb D."/>
            <person name="Huang Z."/>
            <person name="Pippel M."/>
            <person name="Hughes G.M."/>
            <person name="Lavrichenko K."/>
            <person name="Devanna P."/>
            <person name="Winkler S."/>
            <person name="Jermiin L.S."/>
            <person name="Skirmuntt E.C."/>
            <person name="Katzourakis A."/>
            <person name="Burkitt-Gray L."/>
            <person name="Ray D.A."/>
            <person name="Sullivan K.A.M."/>
            <person name="Roscito J.G."/>
            <person name="Kirilenko B.M."/>
            <person name="Davalos L.M."/>
            <person name="Corthals A.P."/>
            <person name="Power M.L."/>
            <person name="Jones G."/>
            <person name="Ransome R.D."/>
            <person name="Dechmann D.K.N."/>
            <person name="Locatelli A.G."/>
            <person name="Puechmaille S.J."/>
            <person name="Fedrigo O."/>
            <person name="Jarvis E.D."/>
            <person name="Hiller M."/>
            <person name="Vernes S.C."/>
            <person name="Myers E.W."/>
            <person name="Teeling E.C."/>
        </authorList>
    </citation>
    <scope>NUCLEOTIDE SEQUENCE [LARGE SCALE GENOMIC DNA]</scope>
    <source>
        <strain evidence="1">Bat1K_MPI-CBG_1</strain>
    </source>
</reference>
<evidence type="ECO:0000313" key="2">
    <source>
        <dbReference type="Proteomes" id="UP000664940"/>
    </source>
</evidence>
<dbReference type="EMBL" id="JABVXQ010000007">
    <property type="protein sequence ID" value="KAF6100011.1"/>
    <property type="molecule type" value="Genomic_DNA"/>
</dbReference>
<evidence type="ECO:0000313" key="1">
    <source>
        <dbReference type="EMBL" id="KAF6100011.1"/>
    </source>
</evidence>
<proteinExistence type="predicted"/>
<organism evidence="1 2">
    <name type="scientific">Phyllostomus discolor</name>
    <name type="common">pale spear-nosed bat</name>
    <dbReference type="NCBI Taxonomy" id="89673"/>
    <lineage>
        <taxon>Eukaryota</taxon>
        <taxon>Metazoa</taxon>
        <taxon>Chordata</taxon>
        <taxon>Craniata</taxon>
        <taxon>Vertebrata</taxon>
        <taxon>Euteleostomi</taxon>
        <taxon>Mammalia</taxon>
        <taxon>Eutheria</taxon>
        <taxon>Laurasiatheria</taxon>
        <taxon>Chiroptera</taxon>
        <taxon>Yangochiroptera</taxon>
        <taxon>Phyllostomidae</taxon>
        <taxon>Phyllostominae</taxon>
        <taxon>Phyllostomus</taxon>
    </lineage>
</organism>
<protein>
    <submittedName>
        <fullName evidence="1">Uncharacterized protein</fullName>
    </submittedName>
</protein>
<dbReference type="AlphaFoldDB" id="A0A834E1E8"/>
<name>A0A834E1E8_9CHIR</name>
<dbReference type="Proteomes" id="UP000664940">
    <property type="component" value="Unassembled WGS sequence"/>
</dbReference>
<sequence length="139" mass="15765">MPRVDAEAWRLQRRCGATRLPPKTGTRRPLPTFQATAAFSPACGPDSIVERRRLGWARRHIQNQLLAEHLNCAACWLEDLCPQNEDSPGAKANPFQRTRLGRRAFRSVSLRQIPSGKKLFKRSVCHSLSVTRPPYFQSS</sequence>
<gene>
    <name evidence="1" type="ORF">HJG60_011722</name>
</gene>
<accession>A0A834E1E8</accession>
<comment type="caution">
    <text evidence="1">The sequence shown here is derived from an EMBL/GenBank/DDBJ whole genome shotgun (WGS) entry which is preliminary data.</text>
</comment>